<protein>
    <submittedName>
        <fullName evidence="1">Replication restart DNA helicase PriA</fullName>
    </submittedName>
</protein>
<name>A0ABU5UM93_9CYAN</name>
<proteinExistence type="predicted"/>
<dbReference type="GO" id="GO:0004386">
    <property type="term" value="F:helicase activity"/>
    <property type="evidence" value="ECO:0007669"/>
    <property type="project" value="UniProtKB-KW"/>
</dbReference>
<reference evidence="1 2" key="1">
    <citation type="submission" date="2023-12" db="EMBL/GenBank/DDBJ databases">
        <title>Baltic Sea Cyanobacteria.</title>
        <authorList>
            <person name="Delbaje E."/>
            <person name="Fewer D.P."/>
            <person name="Shishido T.K."/>
        </authorList>
    </citation>
    <scope>NUCLEOTIDE SEQUENCE [LARGE SCALE GENOMIC DNA]</scope>
    <source>
        <strain evidence="1 2">UHCC-0300</strain>
    </source>
</reference>
<dbReference type="EMBL" id="JAYGHG010000047">
    <property type="protein sequence ID" value="MEA5583561.1"/>
    <property type="molecule type" value="Genomic_DNA"/>
</dbReference>
<keyword evidence="1" id="KW-0347">Helicase</keyword>
<comment type="caution">
    <text evidence="1">The sequence shown here is derived from an EMBL/GenBank/DDBJ whole genome shotgun (WGS) entry which is preliminary data.</text>
</comment>
<dbReference type="RefSeq" id="WP_323197858.1">
    <property type="nucleotide sequence ID" value="NZ_JAYGHG010000047.1"/>
</dbReference>
<evidence type="ECO:0000313" key="2">
    <source>
        <dbReference type="Proteomes" id="UP001302120"/>
    </source>
</evidence>
<keyword evidence="2" id="KW-1185">Reference proteome</keyword>
<keyword evidence="1" id="KW-0067">ATP-binding</keyword>
<sequence length="66" mass="7384">MNTFQKIHCPNCGSDAERHYIFDSQLTRTQCPSCDYLMISCTVTGKVIEAYAPGINVKKQLSAKVK</sequence>
<keyword evidence="1" id="KW-0378">Hydrolase</keyword>
<keyword evidence="1" id="KW-0547">Nucleotide-binding</keyword>
<dbReference type="Proteomes" id="UP001302120">
    <property type="component" value="Unassembled WGS sequence"/>
</dbReference>
<organism evidence="1 2">
    <name type="scientific">Nodularia harveyana UHCC-0300</name>
    <dbReference type="NCBI Taxonomy" id="2974287"/>
    <lineage>
        <taxon>Bacteria</taxon>
        <taxon>Bacillati</taxon>
        <taxon>Cyanobacteriota</taxon>
        <taxon>Cyanophyceae</taxon>
        <taxon>Nostocales</taxon>
        <taxon>Nodulariaceae</taxon>
        <taxon>Nodularia</taxon>
    </lineage>
</organism>
<accession>A0ABU5UM93</accession>
<gene>
    <name evidence="1" type="ORF">VB620_19735</name>
</gene>
<evidence type="ECO:0000313" key="1">
    <source>
        <dbReference type="EMBL" id="MEA5583561.1"/>
    </source>
</evidence>